<comment type="caution">
    <text evidence="15">The sequence shown here is derived from an EMBL/GenBank/DDBJ whole genome shotgun (WGS) entry which is preliminary data.</text>
</comment>
<dbReference type="PANTHER" id="PTHR23293">
    <property type="entry name" value="FAD SYNTHETASE-RELATED FMN ADENYLYLTRANSFERASE"/>
    <property type="match status" value="1"/>
</dbReference>
<dbReference type="PANTHER" id="PTHR23293:SF9">
    <property type="entry name" value="FAD SYNTHASE"/>
    <property type="match status" value="1"/>
</dbReference>
<evidence type="ECO:0000256" key="1">
    <source>
        <dbReference type="ARBA" id="ARBA00004726"/>
    </source>
</evidence>
<dbReference type="InterPro" id="IPR002500">
    <property type="entry name" value="PAPS_reduct_dom"/>
</dbReference>
<keyword evidence="7" id="KW-0547">Nucleotide-binding</keyword>
<sequence>MTNGLHKMVNGEADVSLSHPTAYPATHPRSLENVCALLHGQVDAFLKAEPEDDVTRRTQDQTRISMQVIEKALLDYEFSALSLSYNGGKDCLVLLIIYLAVLHAHFSSKRSKNGTHKPGEFPKSIPSIYAKAPDPFHAVSHFVEYSSRLYHLDLAHIFTNPGPGKKEKSHSNPPPTTPPSAQPIENATTEPKNVPLSRVTSHSDKPTVSFRDAFALYLRSNPSVRAIFVGTRRTDPHGGHLTHFDPTDHNWPDFMRVHPVIDWHLSEIWCFLRSPFLTDLGESEKEGNGVADGESDGFGRGKGGLRYCAMYDEGYTSLGGINDTVRNPKLKYIDEDGRERYKPAYEMTWDEGERLGRE</sequence>
<evidence type="ECO:0000256" key="3">
    <source>
        <dbReference type="ARBA" id="ARBA00022630"/>
    </source>
</evidence>
<protein>
    <recommendedName>
        <fullName evidence="2">FAD synthase</fullName>
        <ecNumber evidence="2">2.7.7.2</ecNumber>
    </recommendedName>
    <alternativeName>
        <fullName evidence="10">FAD pyrophosphorylase</fullName>
    </alternativeName>
    <alternativeName>
        <fullName evidence="11">FMN adenylyltransferase</fullName>
    </alternativeName>
</protein>
<keyword evidence="9" id="KW-0067">ATP-binding</keyword>
<dbReference type="GO" id="GO:0003919">
    <property type="term" value="F:FMN adenylyltransferase activity"/>
    <property type="evidence" value="ECO:0007669"/>
    <property type="project" value="UniProtKB-EC"/>
</dbReference>
<comment type="pathway">
    <text evidence="1">Cofactor biosynthesis; FAD biosynthesis; FAD from FMN: step 1/1.</text>
</comment>
<organism evidence="15 16">
    <name type="scientific">Cladophialophora chaetospira</name>
    <dbReference type="NCBI Taxonomy" id="386627"/>
    <lineage>
        <taxon>Eukaryota</taxon>
        <taxon>Fungi</taxon>
        <taxon>Dikarya</taxon>
        <taxon>Ascomycota</taxon>
        <taxon>Pezizomycotina</taxon>
        <taxon>Eurotiomycetes</taxon>
        <taxon>Chaetothyriomycetidae</taxon>
        <taxon>Chaetothyriales</taxon>
        <taxon>Herpotrichiellaceae</taxon>
        <taxon>Cladophialophora</taxon>
    </lineage>
</organism>
<dbReference type="GO" id="GO:0006747">
    <property type="term" value="P:FAD biosynthetic process"/>
    <property type="evidence" value="ECO:0007669"/>
    <property type="project" value="TreeGrafter"/>
</dbReference>
<feature type="domain" description="Phosphoadenosine phosphosulphate reductase" evidence="14">
    <location>
        <begin position="81"/>
        <end position="273"/>
    </location>
</feature>
<keyword evidence="3" id="KW-0285">Flavoprotein</keyword>
<evidence type="ECO:0000256" key="6">
    <source>
        <dbReference type="ARBA" id="ARBA00022695"/>
    </source>
</evidence>
<accession>A0AA38XHD0</accession>
<evidence type="ECO:0000256" key="8">
    <source>
        <dbReference type="ARBA" id="ARBA00022827"/>
    </source>
</evidence>
<evidence type="ECO:0000256" key="2">
    <source>
        <dbReference type="ARBA" id="ARBA00012393"/>
    </source>
</evidence>
<dbReference type="InterPro" id="IPR014729">
    <property type="entry name" value="Rossmann-like_a/b/a_fold"/>
</dbReference>
<evidence type="ECO:0000256" key="9">
    <source>
        <dbReference type="ARBA" id="ARBA00022840"/>
    </source>
</evidence>
<keyword evidence="8" id="KW-0274">FAD</keyword>
<feature type="region of interest" description="Disordered" evidence="13">
    <location>
        <begin position="161"/>
        <end position="203"/>
    </location>
</feature>
<dbReference type="CDD" id="cd23948">
    <property type="entry name" value="FAD_synthase"/>
    <property type="match status" value="1"/>
</dbReference>
<dbReference type="EC" id="2.7.7.2" evidence="2"/>
<gene>
    <name evidence="15" type="primary">FAD1</name>
    <name evidence="15" type="ORF">H2200_003333</name>
</gene>
<comment type="catalytic activity">
    <reaction evidence="12">
        <text>FMN + ATP + H(+) = FAD + diphosphate</text>
        <dbReference type="Rhea" id="RHEA:17237"/>
        <dbReference type="ChEBI" id="CHEBI:15378"/>
        <dbReference type="ChEBI" id="CHEBI:30616"/>
        <dbReference type="ChEBI" id="CHEBI:33019"/>
        <dbReference type="ChEBI" id="CHEBI:57692"/>
        <dbReference type="ChEBI" id="CHEBI:58210"/>
        <dbReference type="EC" id="2.7.7.2"/>
    </reaction>
</comment>
<evidence type="ECO:0000313" key="16">
    <source>
        <dbReference type="Proteomes" id="UP001172673"/>
    </source>
</evidence>
<proteinExistence type="predicted"/>
<dbReference type="Gene3D" id="3.40.50.620">
    <property type="entry name" value="HUPs"/>
    <property type="match status" value="1"/>
</dbReference>
<keyword evidence="5 15" id="KW-0808">Transferase</keyword>
<evidence type="ECO:0000256" key="7">
    <source>
        <dbReference type="ARBA" id="ARBA00022741"/>
    </source>
</evidence>
<reference evidence="15" key="1">
    <citation type="submission" date="2022-10" db="EMBL/GenBank/DDBJ databases">
        <title>Culturing micro-colonial fungi from biological soil crusts in the Mojave desert and describing Neophaeococcomyces mojavensis, and introducing the new genera and species Taxawa tesnikishii.</title>
        <authorList>
            <person name="Kurbessoian T."/>
            <person name="Stajich J.E."/>
        </authorList>
    </citation>
    <scope>NUCLEOTIDE SEQUENCE</scope>
    <source>
        <strain evidence="15">TK_41</strain>
    </source>
</reference>
<evidence type="ECO:0000256" key="4">
    <source>
        <dbReference type="ARBA" id="ARBA00022643"/>
    </source>
</evidence>
<dbReference type="GO" id="GO:0005524">
    <property type="term" value="F:ATP binding"/>
    <property type="evidence" value="ECO:0007669"/>
    <property type="project" value="UniProtKB-KW"/>
</dbReference>
<evidence type="ECO:0000256" key="12">
    <source>
        <dbReference type="ARBA" id="ARBA00049494"/>
    </source>
</evidence>
<evidence type="ECO:0000256" key="10">
    <source>
        <dbReference type="ARBA" id="ARBA00031145"/>
    </source>
</evidence>
<dbReference type="SUPFAM" id="SSF52402">
    <property type="entry name" value="Adenine nucleotide alpha hydrolases-like"/>
    <property type="match status" value="1"/>
</dbReference>
<keyword evidence="4" id="KW-0288">FMN</keyword>
<name>A0AA38XHD0_9EURO</name>
<evidence type="ECO:0000256" key="13">
    <source>
        <dbReference type="SAM" id="MobiDB-lite"/>
    </source>
</evidence>
<evidence type="ECO:0000256" key="11">
    <source>
        <dbReference type="ARBA" id="ARBA00031871"/>
    </source>
</evidence>
<keyword evidence="16" id="KW-1185">Reference proteome</keyword>
<evidence type="ECO:0000256" key="5">
    <source>
        <dbReference type="ARBA" id="ARBA00022679"/>
    </source>
</evidence>
<evidence type="ECO:0000313" key="15">
    <source>
        <dbReference type="EMBL" id="KAJ9613391.1"/>
    </source>
</evidence>
<dbReference type="Proteomes" id="UP001172673">
    <property type="component" value="Unassembled WGS sequence"/>
</dbReference>
<evidence type="ECO:0000259" key="14">
    <source>
        <dbReference type="Pfam" id="PF01507"/>
    </source>
</evidence>
<dbReference type="EMBL" id="JAPDRK010000004">
    <property type="protein sequence ID" value="KAJ9613391.1"/>
    <property type="molecule type" value="Genomic_DNA"/>
</dbReference>
<dbReference type="AlphaFoldDB" id="A0AA38XHD0"/>
<feature type="compositionally biased region" description="Pro residues" evidence="13">
    <location>
        <begin position="172"/>
        <end position="181"/>
    </location>
</feature>
<keyword evidence="6 15" id="KW-0548">Nucleotidyltransferase</keyword>
<dbReference type="Pfam" id="PF01507">
    <property type="entry name" value="PAPS_reduct"/>
    <property type="match status" value="1"/>
</dbReference>